<evidence type="ECO:0000313" key="2">
    <source>
        <dbReference type="Proteomes" id="UP001276564"/>
    </source>
</evidence>
<name>A0ABU5AMR9_9HYPH</name>
<dbReference type="EMBL" id="JAVIIP010000006">
    <property type="protein sequence ID" value="MDX8538517.1"/>
    <property type="molecule type" value="Genomic_DNA"/>
</dbReference>
<dbReference type="Pfam" id="PF06169">
    <property type="entry name" value="DUF982"/>
    <property type="match status" value="1"/>
</dbReference>
<gene>
    <name evidence="1" type="ORF">RFM23_12895</name>
</gene>
<dbReference type="InterPro" id="IPR010385">
    <property type="entry name" value="DUF982"/>
</dbReference>
<organism evidence="1 2">
    <name type="scientific">Mesorhizobium abyssinicae</name>
    <dbReference type="NCBI Taxonomy" id="1209958"/>
    <lineage>
        <taxon>Bacteria</taxon>
        <taxon>Pseudomonadati</taxon>
        <taxon>Pseudomonadota</taxon>
        <taxon>Alphaproteobacteria</taxon>
        <taxon>Hyphomicrobiales</taxon>
        <taxon>Phyllobacteriaceae</taxon>
        <taxon>Mesorhizobium</taxon>
    </lineage>
</organism>
<dbReference type="RefSeq" id="WP_292104161.1">
    <property type="nucleotide sequence ID" value="NZ_JAVIIO010000024.1"/>
</dbReference>
<protein>
    <submittedName>
        <fullName evidence="1">DUF982 domain-containing protein</fullName>
    </submittedName>
</protein>
<dbReference type="Proteomes" id="UP001276564">
    <property type="component" value="Unassembled WGS sequence"/>
</dbReference>
<accession>A0ABU5AMR9</accession>
<reference evidence="1 2" key="1">
    <citation type="submission" date="2023-08" db="EMBL/GenBank/DDBJ databases">
        <title>Implementing the SeqCode for naming new Mesorhizobium species isolated from Vachellia karroo root nodules.</title>
        <authorList>
            <person name="Van Lill M."/>
        </authorList>
    </citation>
    <scope>NUCLEOTIDE SEQUENCE [LARGE SCALE GENOMIC DNA]</scope>
    <source>
        <strain evidence="1 2">VK4B</strain>
    </source>
</reference>
<proteinExistence type="predicted"/>
<sequence length="97" mass="10835">MSAFLPIRIRFVDGRLMLVSSIRDAETALGGQWNNKETPAFKEATRLLAAAKEGRCTPRVAFLAFERAAREQLMVQSVEGSAALKMYDELVGSLFRR</sequence>
<evidence type="ECO:0000313" key="1">
    <source>
        <dbReference type="EMBL" id="MDX8538517.1"/>
    </source>
</evidence>
<comment type="caution">
    <text evidence="1">The sequence shown here is derived from an EMBL/GenBank/DDBJ whole genome shotgun (WGS) entry which is preliminary data.</text>
</comment>
<keyword evidence="2" id="KW-1185">Reference proteome</keyword>
<dbReference type="Gene3D" id="6.10.250.730">
    <property type="match status" value="1"/>
</dbReference>